<evidence type="ECO:0000256" key="6">
    <source>
        <dbReference type="ARBA" id="ARBA00023004"/>
    </source>
</evidence>
<accession>E3J422</accession>
<dbReference type="SUPFAM" id="SSF51197">
    <property type="entry name" value="Clavaminate synthase-like"/>
    <property type="match status" value="1"/>
</dbReference>
<dbReference type="EC" id="1.14.11.17" evidence="9"/>
<feature type="compositionally biased region" description="Polar residues" evidence="7">
    <location>
        <begin position="1"/>
        <end position="10"/>
    </location>
</feature>
<dbReference type="InterPro" id="IPR042098">
    <property type="entry name" value="TauD-like_sf"/>
</dbReference>
<dbReference type="eggNOG" id="COG2175">
    <property type="taxonomic scope" value="Bacteria"/>
</dbReference>
<feature type="region of interest" description="Disordered" evidence="7">
    <location>
        <begin position="1"/>
        <end position="21"/>
    </location>
</feature>
<proteinExistence type="inferred from homology"/>
<keyword evidence="10" id="KW-1185">Reference proteome</keyword>
<dbReference type="PANTHER" id="PTHR30468">
    <property type="entry name" value="ALPHA-KETOGLUTARATE-DEPENDENT SULFONATE DIOXYGENASE"/>
    <property type="match status" value="1"/>
</dbReference>
<evidence type="ECO:0000256" key="1">
    <source>
        <dbReference type="ARBA" id="ARBA00001954"/>
    </source>
</evidence>
<reference evidence="9 10" key="1">
    <citation type="submission" date="2010-10" db="EMBL/GenBank/DDBJ databases">
        <title>Complete sequence of Frankia sp. EuI1c.</title>
        <authorList>
            <consortium name="US DOE Joint Genome Institute"/>
            <person name="Lucas S."/>
            <person name="Copeland A."/>
            <person name="Lapidus A."/>
            <person name="Cheng J.-F."/>
            <person name="Bruce D."/>
            <person name="Goodwin L."/>
            <person name="Pitluck S."/>
            <person name="Chertkov O."/>
            <person name="Detter J.C."/>
            <person name="Han C."/>
            <person name="Tapia R."/>
            <person name="Land M."/>
            <person name="Hauser L."/>
            <person name="Jeffries C."/>
            <person name="Kyrpides N."/>
            <person name="Ivanova N."/>
            <person name="Mikhailova N."/>
            <person name="Beauchemin N."/>
            <person name="Sen A."/>
            <person name="Sur S.A."/>
            <person name="Gtari M."/>
            <person name="Wall L."/>
            <person name="Tisa L."/>
            <person name="Woyke T."/>
        </authorList>
    </citation>
    <scope>NUCLEOTIDE SEQUENCE [LARGE SCALE GENOMIC DNA]</scope>
    <source>
        <strain evidence="10">DSM 45817 / CECT 9037 / EuI1c</strain>
    </source>
</reference>
<dbReference type="InParanoid" id="E3J422"/>
<protein>
    <submittedName>
        <fullName evidence="9">Taurine dioxygenase</fullName>
        <ecNumber evidence="9">1.14.11.17</ecNumber>
    </submittedName>
</protein>
<name>E3J422_PSEI1</name>
<comment type="similarity">
    <text evidence="2">Belongs to the TfdA dioxygenase family.</text>
</comment>
<keyword evidence="4 9" id="KW-0223">Dioxygenase</keyword>
<dbReference type="GO" id="GO:0046872">
    <property type="term" value="F:metal ion binding"/>
    <property type="evidence" value="ECO:0007669"/>
    <property type="project" value="UniProtKB-KW"/>
</dbReference>
<dbReference type="KEGG" id="fri:FraEuI1c_3794"/>
<evidence type="ECO:0000256" key="3">
    <source>
        <dbReference type="ARBA" id="ARBA00022723"/>
    </source>
</evidence>
<dbReference type="HOGENOM" id="CLU_036005_2_1_11"/>
<evidence type="ECO:0000256" key="4">
    <source>
        <dbReference type="ARBA" id="ARBA00022964"/>
    </source>
</evidence>
<evidence type="ECO:0000256" key="5">
    <source>
        <dbReference type="ARBA" id="ARBA00023002"/>
    </source>
</evidence>
<dbReference type="EMBL" id="CP002299">
    <property type="protein sequence ID" value="ADP81801.1"/>
    <property type="molecule type" value="Genomic_DNA"/>
</dbReference>
<dbReference type="GO" id="GO:0005737">
    <property type="term" value="C:cytoplasm"/>
    <property type="evidence" value="ECO:0007669"/>
    <property type="project" value="TreeGrafter"/>
</dbReference>
<dbReference type="Pfam" id="PF02668">
    <property type="entry name" value="TauD"/>
    <property type="match status" value="1"/>
</dbReference>
<organism evidence="9 10">
    <name type="scientific">Pseudofrankia inefficax (strain DSM 45817 / CECT 9037 / DDB 130130 / EuI1c)</name>
    <name type="common">Frankia inefficax</name>
    <dbReference type="NCBI Taxonomy" id="298654"/>
    <lineage>
        <taxon>Bacteria</taxon>
        <taxon>Bacillati</taxon>
        <taxon>Actinomycetota</taxon>
        <taxon>Actinomycetes</taxon>
        <taxon>Frankiales</taxon>
        <taxon>Frankiaceae</taxon>
        <taxon>Pseudofrankia</taxon>
    </lineage>
</organism>
<dbReference type="Proteomes" id="UP000002484">
    <property type="component" value="Chromosome"/>
</dbReference>
<dbReference type="Gene3D" id="3.60.130.10">
    <property type="entry name" value="Clavaminate synthase-like"/>
    <property type="match status" value="1"/>
</dbReference>
<evidence type="ECO:0000256" key="7">
    <source>
        <dbReference type="SAM" id="MobiDB-lite"/>
    </source>
</evidence>
<dbReference type="InterPro" id="IPR003819">
    <property type="entry name" value="TauD/TfdA-like"/>
</dbReference>
<dbReference type="PANTHER" id="PTHR30468:SF5">
    <property type="entry name" value="ALPHA-KETOGLUTARATE-DEPENDENT SULFATE ESTER DIOXYGENASE"/>
    <property type="match status" value="1"/>
</dbReference>
<comment type="cofactor">
    <cofactor evidence="1">
        <name>Fe(2+)</name>
        <dbReference type="ChEBI" id="CHEBI:29033"/>
    </cofactor>
</comment>
<dbReference type="InterPro" id="IPR051323">
    <property type="entry name" value="AtsK-like"/>
</dbReference>
<feature type="domain" description="TauD/TfdA-like" evidence="8">
    <location>
        <begin position="22"/>
        <end position="297"/>
    </location>
</feature>
<dbReference type="STRING" id="298654.FraEuI1c_3794"/>
<gene>
    <name evidence="9" type="ordered locus">FraEuI1c_3794</name>
</gene>
<evidence type="ECO:0000256" key="2">
    <source>
        <dbReference type="ARBA" id="ARBA00005896"/>
    </source>
</evidence>
<keyword evidence="6" id="KW-0408">Iron</keyword>
<keyword evidence="5 9" id="KW-0560">Oxidoreductase</keyword>
<evidence type="ECO:0000313" key="10">
    <source>
        <dbReference type="Proteomes" id="UP000002484"/>
    </source>
</evidence>
<evidence type="ECO:0000313" key="9">
    <source>
        <dbReference type="EMBL" id="ADP81801.1"/>
    </source>
</evidence>
<sequence length="321" mass="34952">MTTVNENSDATEARPGPTATLDVRPMSGHIGAEIFGVDLSEPLAPAVTAEIRAALLAWKVIFFRDQRLTPDQHIAFGRLFGEVGPGHPTLPTLEGHPEILALDTRAYAGLDSSGDRRGDGGIRIKSLWHTDVTFLRTPPMGSILRGVLVPPYGGDTNFLNLVTAYETLSAPLRDLVDGLHAVHVNQLHLDRGDSSKLSALFASSPLEAVHPVVRVHPETGERALFVNPTFTTRIVELTNTESAHVLNLLYQHMTNLEFTCRFRWQPGDLAFWDNRATAHLVPTDHGTAGFDRVMHRITITGDVPVGVDGVESTVRDASALT</sequence>
<dbReference type="AlphaFoldDB" id="E3J422"/>
<evidence type="ECO:0000259" key="8">
    <source>
        <dbReference type="Pfam" id="PF02668"/>
    </source>
</evidence>
<dbReference type="GO" id="GO:0000908">
    <property type="term" value="F:taurine dioxygenase activity"/>
    <property type="evidence" value="ECO:0007669"/>
    <property type="project" value="UniProtKB-EC"/>
</dbReference>
<keyword evidence="3" id="KW-0479">Metal-binding</keyword>